<reference evidence="3" key="1">
    <citation type="submission" date="2012-02" db="EMBL/GenBank/DDBJ databases">
        <title>Complete genome sequence of Rickettsia montanensis strain OSU 85-930.</title>
        <authorList>
            <person name="Johnson S.L."/>
            <person name="Munk A.C."/>
            <person name="Han S."/>
            <person name="Bruce D.C."/>
            <person name="Dasch G.A."/>
        </authorList>
    </citation>
    <scope>NUCLEOTIDE SEQUENCE [LARGE SCALE GENOMIC DNA]</scope>
    <source>
        <strain evidence="3">OSU 85-930</strain>
    </source>
</reference>
<keyword evidence="1" id="KW-1133">Transmembrane helix</keyword>
<gene>
    <name evidence="2" type="ordered locus">MCI_01455</name>
</gene>
<name>H8KB97_RICMS</name>
<evidence type="ECO:0000313" key="2">
    <source>
        <dbReference type="EMBL" id="AFC73238.1"/>
    </source>
</evidence>
<dbReference type="Proteomes" id="UP000008008">
    <property type="component" value="Chromosome"/>
</dbReference>
<dbReference type="AlphaFoldDB" id="H8KB97"/>
<protein>
    <submittedName>
        <fullName evidence="2">Uncharacterized protein</fullName>
    </submittedName>
</protein>
<accession>H8KB97</accession>
<evidence type="ECO:0000256" key="1">
    <source>
        <dbReference type="SAM" id="Phobius"/>
    </source>
</evidence>
<organism evidence="2 3">
    <name type="scientific">Rickettsia montanensis (strain OSU 85-930)</name>
    <dbReference type="NCBI Taxonomy" id="1105114"/>
    <lineage>
        <taxon>Bacteria</taxon>
        <taxon>Pseudomonadati</taxon>
        <taxon>Pseudomonadota</taxon>
        <taxon>Alphaproteobacteria</taxon>
        <taxon>Rickettsiales</taxon>
        <taxon>Rickettsiaceae</taxon>
        <taxon>Rickettsieae</taxon>
        <taxon>Rickettsia</taxon>
        <taxon>spotted fever group</taxon>
    </lineage>
</organism>
<dbReference type="HOGENOM" id="CLU_2828460_0_0_5"/>
<keyword evidence="3" id="KW-1185">Reference proteome</keyword>
<feature type="transmembrane region" description="Helical" evidence="1">
    <location>
        <begin position="25"/>
        <end position="46"/>
    </location>
</feature>
<dbReference type="EMBL" id="CP003340">
    <property type="protein sequence ID" value="AFC73238.1"/>
    <property type="molecule type" value="Genomic_DNA"/>
</dbReference>
<dbReference type="KEGG" id="rmo:MCI_01455"/>
<evidence type="ECO:0000313" key="3">
    <source>
        <dbReference type="Proteomes" id="UP000008008"/>
    </source>
</evidence>
<sequence>MGLSTNDTATPPILAARLTALLPNVLYVFSRTFAAVSPLGSVLILFNALSAKPGLGGPFSLIFAPC</sequence>
<keyword evidence="1" id="KW-0812">Transmembrane</keyword>
<keyword evidence="1" id="KW-0472">Membrane</keyword>
<proteinExistence type="predicted"/>